<evidence type="ECO:0000313" key="3">
    <source>
        <dbReference type="Proteomes" id="UP001283341"/>
    </source>
</evidence>
<accession>A0AAE0LYR4</accession>
<feature type="transmembrane region" description="Helical" evidence="1">
    <location>
        <begin position="61"/>
        <end position="84"/>
    </location>
</feature>
<dbReference type="PANTHER" id="PTHR35394">
    <property type="entry name" value="DUF3176 DOMAIN-CONTAINING PROTEIN"/>
    <property type="match status" value="1"/>
</dbReference>
<organism evidence="2 3">
    <name type="scientific">Apodospora peruviana</name>
    <dbReference type="NCBI Taxonomy" id="516989"/>
    <lineage>
        <taxon>Eukaryota</taxon>
        <taxon>Fungi</taxon>
        <taxon>Dikarya</taxon>
        <taxon>Ascomycota</taxon>
        <taxon>Pezizomycotina</taxon>
        <taxon>Sordariomycetes</taxon>
        <taxon>Sordariomycetidae</taxon>
        <taxon>Sordariales</taxon>
        <taxon>Lasiosphaeriaceae</taxon>
        <taxon>Apodospora</taxon>
    </lineage>
</organism>
<keyword evidence="1" id="KW-1133">Transmembrane helix</keyword>
<gene>
    <name evidence="2" type="ORF">B0H66DRAFT_607681</name>
</gene>
<evidence type="ECO:0000313" key="2">
    <source>
        <dbReference type="EMBL" id="KAK3312618.1"/>
    </source>
</evidence>
<proteinExistence type="predicted"/>
<keyword evidence="1" id="KW-0472">Membrane</keyword>
<reference evidence="2" key="1">
    <citation type="journal article" date="2023" name="Mol. Phylogenet. Evol.">
        <title>Genome-scale phylogeny and comparative genomics of the fungal order Sordariales.</title>
        <authorList>
            <person name="Hensen N."/>
            <person name="Bonometti L."/>
            <person name="Westerberg I."/>
            <person name="Brannstrom I.O."/>
            <person name="Guillou S."/>
            <person name="Cros-Aarteil S."/>
            <person name="Calhoun S."/>
            <person name="Haridas S."/>
            <person name="Kuo A."/>
            <person name="Mondo S."/>
            <person name="Pangilinan J."/>
            <person name="Riley R."/>
            <person name="LaButti K."/>
            <person name="Andreopoulos B."/>
            <person name="Lipzen A."/>
            <person name="Chen C."/>
            <person name="Yan M."/>
            <person name="Daum C."/>
            <person name="Ng V."/>
            <person name="Clum A."/>
            <person name="Steindorff A."/>
            <person name="Ohm R.A."/>
            <person name="Martin F."/>
            <person name="Silar P."/>
            <person name="Natvig D.O."/>
            <person name="Lalanne C."/>
            <person name="Gautier V."/>
            <person name="Ament-Velasquez S.L."/>
            <person name="Kruys A."/>
            <person name="Hutchinson M.I."/>
            <person name="Powell A.J."/>
            <person name="Barry K."/>
            <person name="Miller A.N."/>
            <person name="Grigoriev I.V."/>
            <person name="Debuchy R."/>
            <person name="Gladieux P."/>
            <person name="Hiltunen Thoren M."/>
            <person name="Johannesson H."/>
        </authorList>
    </citation>
    <scope>NUCLEOTIDE SEQUENCE</scope>
    <source>
        <strain evidence="2">CBS 118394</strain>
    </source>
</reference>
<name>A0AAE0LYR4_9PEZI</name>
<evidence type="ECO:0000256" key="1">
    <source>
        <dbReference type="SAM" id="Phobius"/>
    </source>
</evidence>
<keyword evidence="1" id="KW-0812">Transmembrane</keyword>
<comment type="caution">
    <text evidence="2">The sequence shown here is derived from an EMBL/GenBank/DDBJ whole genome shotgun (WGS) entry which is preliminary data.</text>
</comment>
<sequence>MNLDVLFHLTDGPESIATGLAETLTSLIRNNDSGGDNMLATTMKDQAFGIEQFVVVRWQWLILPLVETVLASALLVVSIVLSLSKKKTATPLLKTSVIAYLMYPMTDWTGEEMPVGGKKHTAGMLEDMARGMEVRFELDEGGGWRFQRA</sequence>
<dbReference type="Proteomes" id="UP001283341">
    <property type="component" value="Unassembled WGS sequence"/>
</dbReference>
<dbReference type="PANTHER" id="PTHR35394:SF5">
    <property type="entry name" value="DUF3176 DOMAIN-CONTAINING PROTEIN"/>
    <property type="match status" value="1"/>
</dbReference>
<dbReference type="EMBL" id="JAUEDM010000008">
    <property type="protein sequence ID" value="KAK3312618.1"/>
    <property type="molecule type" value="Genomic_DNA"/>
</dbReference>
<keyword evidence="3" id="KW-1185">Reference proteome</keyword>
<protein>
    <submittedName>
        <fullName evidence="2">Uncharacterized protein</fullName>
    </submittedName>
</protein>
<reference evidence="2" key="2">
    <citation type="submission" date="2023-06" db="EMBL/GenBank/DDBJ databases">
        <authorList>
            <consortium name="Lawrence Berkeley National Laboratory"/>
            <person name="Haridas S."/>
            <person name="Hensen N."/>
            <person name="Bonometti L."/>
            <person name="Westerberg I."/>
            <person name="Brannstrom I.O."/>
            <person name="Guillou S."/>
            <person name="Cros-Aarteil S."/>
            <person name="Calhoun S."/>
            <person name="Kuo A."/>
            <person name="Mondo S."/>
            <person name="Pangilinan J."/>
            <person name="Riley R."/>
            <person name="Labutti K."/>
            <person name="Andreopoulos B."/>
            <person name="Lipzen A."/>
            <person name="Chen C."/>
            <person name="Yanf M."/>
            <person name="Daum C."/>
            <person name="Ng V."/>
            <person name="Clum A."/>
            <person name="Steindorff A."/>
            <person name="Ohm R."/>
            <person name="Martin F."/>
            <person name="Silar P."/>
            <person name="Natvig D."/>
            <person name="Lalanne C."/>
            <person name="Gautier V."/>
            <person name="Ament-Velasquez S.L."/>
            <person name="Kruys A."/>
            <person name="Hutchinson M.I."/>
            <person name="Powell A.J."/>
            <person name="Barry K."/>
            <person name="Miller A.N."/>
            <person name="Grigoriev I.V."/>
            <person name="Debuchy R."/>
            <person name="Gladieux P."/>
            <person name="Thoren M.H."/>
            <person name="Johannesson H."/>
        </authorList>
    </citation>
    <scope>NUCLEOTIDE SEQUENCE</scope>
    <source>
        <strain evidence="2">CBS 118394</strain>
    </source>
</reference>
<dbReference type="AlphaFoldDB" id="A0AAE0LYR4"/>